<dbReference type="EMBL" id="LSYV01000011">
    <property type="protein sequence ID" value="KXZ51978.1"/>
    <property type="molecule type" value="Genomic_DNA"/>
</dbReference>
<proteinExistence type="predicted"/>
<reference evidence="4" key="1">
    <citation type="journal article" date="2016" name="Nat. Commun.">
        <title>The Gonium pectorale genome demonstrates co-option of cell cycle regulation during the evolution of multicellularity.</title>
        <authorList>
            <person name="Hanschen E.R."/>
            <person name="Marriage T.N."/>
            <person name="Ferris P.J."/>
            <person name="Hamaji T."/>
            <person name="Toyoda A."/>
            <person name="Fujiyama A."/>
            <person name="Neme R."/>
            <person name="Noguchi H."/>
            <person name="Minakuchi Y."/>
            <person name="Suzuki M."/>
            <person name="Kawai-Toyooka H."/>
            <person name="Smith D.R."/>
            <person name="Sparks H."/>
            <person name="Anderson J."/>
            <person name="Bakaric R."/>
            <person name="Luria V."/>
            <person name="Karger A."/>
            <person name="Kirschner M.W."/>
            <person name="Durand P.M."/>
            <person name="Michod R.E."/>
            <person name="Nozaki H."/>
            <person name="Olson B.J."/>
        </authorList>
    </citation>
    <scope>NUCLEOTIDE SEQUENCE [LARGE SCALE GENOMIC DNA]</scope>
    <source>
        <strain evidence="4">NIES-2863</strain>
    </source>
</reference>
<feature type="coiled-coil region" evidence="1">
    <location>
        <begin position="17"/>
        <end position="73"/>
    </location>
</feature>
<dbReference type="AlphaFoldDB" id="A0A150GQG5"/>
<feature type="region of interest" description="Disordered" evidence="2">
    <location>
        <begin position="74"/>
        <end position="97"/>
    </location>
</feature>
<evidence type="ECO:0000313" key="4">
    <source>
        <dbReference type="Proteomes" id="UP000075714"/>
    </source>
</evidence>
<organism evidence="3 4">
    <name type="scientific">Gonium pectorale</name>
    <name type="common">Green alga</name>
    <dbReference type="NCBI Taxonomy" id="33097"/>
    <lineage>
        <taxon>Eukaryota</taxon>
        <taxon>Viridiplantae</taxon>
        <taxon>Chlorophyta</taxon>
        <taxon>core chlorophytes</taxon>
        <taxon>Chlorophyceae</taxon>
        <taxon>CS clade</taxon>
        <taxon>Chlamydomonadales</taxon>
        <taxon>Volvocaceae</taxon>
        <taxon>Gonium</taxon>
    </lineage>
</organism>
<accession>A0A150GQG5</accession>
<comment type="caution">
    <text evidence="3">The sequence shown here is derived from an EMBL/GenBank/DDBJ whole genome shotgun (WGS) entry which is preliminary data.</text>
</comment>
<dbReference type="Proteomes" id="UP000075714">
    <property type="component" value="Unassembled WGS sequence"/>
</dbReference>
<protein>
    <submittedName>
        <fullName evidence="3">Uncharacterized protein</fullName>
    </submittedName>
</protein>
<keyword evidence="1" id="KW-0175">Coiled coil</keyword>
<keyword evidence="4" id="KW-1185">Reference proteome</keyword>
<dbReference type="OrthoDB" id="10252174at2759"/>
<evidence type="ECO:0000313" key="3">
    <source>
        <dbReference type="EMBL" id="KXZ51978.1"/>
    </source>
</evidence>
<evidence type="ECO:0000256" key="1">
    <source>
        <dbReference type="SAM" id="Coils"/>
    </source>
</evidence>
<sequence>MGPQALEEQLANVSTERATLVRMRTELEKAANRLEQERLAWEKSRAEEQARWAAEKEAEEGKLRRDRRVLEKQSKALLKMPNKKERSAMEGDWAWMD</sequence>
<gene>
    <name evidence="3" type="ORF">GPECTOR_10g1000</name>
</gene>
<name>A0A150GQG5_GONPE</name>
<dbReference type="STRING" id="33097.A0A150GQG5"/>
<evidence type="ECO:0000256" key="2">
    <source>
        <dbReference type="SAM" id="MobiDB-lite"/>
    </source>
</evidence>